<feature type="domain" description="DUF4939" evidence="1">
    <location>
        <begin position="24"/>
        <end position="106"/>
    </location>
</feature>
<comment type="caution">
    <text evidence="2">The sequence shown here is derived from an EMBL/GenBank/DDBJ whole genome shotgun (WGS) entry which is preliminary data.</text>
</comment>
<dbReference type="OrthoDB" id="2432520at2759"/>
<dbReference type="Pfam" id="PF16297">
    <property type="entry name" value="DUF4939"/>
    <property type="match status" value="1"/>
</dbReference>
<name>A0A9N9APP4_9GLOM</name>
<gene>
    <name evidence="2" type="ORF">CPELLU_LOCUS4179</name>
</gene>
<accession>A0A9N9APP4</accession>
<proteinExistence type="predicted"/>
<dbReference type="EMBL" id="CAJVQA010002152">
    <property type="protein sequence ID" value="CAG8538340.1"/>
    <property type="molecule type" value="Genomic_DNA"/>
</dbReference>
<dbReference type="InterPro" id="IPR032549">
    <property type="entry name" value="DUF4939"/>
</dbReference>
<evidence type="ECO:0000259" key="1">
    <source>
        <dbReference type="Pfam" id="PF16297"/>
    </source>
</evidence>
<sequence length="343" mass="39046">MNFCNELNQFQLQERTLNHPRESKVSLLDKFDKTCSKFRGFLNQIQLIICLQPSQYPNDRTQIELLGSLLVGSALAWFAPLLEKELLLLNDFNNFVGEFKATFGNSEKVRTAANRIKKLIQESNLASSYTLEFSKSLVTWTGGGQLDGTCKLSLEKTNPYTLMDTFVIPASVQLLNKSLLFINALIDLGASACFLDYILVYEYNLPVKKMNTLLSVEVIDDWKISSEAVKTATLTFPIKYNNFNDVFDKKEANRLPEHRPYDCAIDLAPEKQPLMETYIRIIKIRVEDAKEVSYRGSYIIFPTQACDLSPTQAYDPSPELEPEPRLQSKLETQICHKPKTLCA</sequence>
<keyword evidence="3" id="KW-1185">Reference proteome</keyword>
<protein>
    <submittedName>
        <fullName evidence="2">22941_t:CDS:1</fullName>
    </submittedName>
</protein>
<evidence type="ECO:0000313" key="3">
    <source>
        <dbReference type="Proteomes" id="UP000789759"/>
    </source>
</evidence>
<dbReference type="AlphaFoldDB" id="A0A9N9APP4"/>
<dbReference type="Proteomes" id="UP000789759">
    <property type="component" value="Unassembled WGS sequence"/>
</dbReference>
<organism evidence="2 3">
    <name type="scientific">Cetraspora pellucida</name>
    <dbReference type="NCBI Taxonomy" id="1433469"/>
    <lineage>
        <taxon>Eukaryota</taxon>
        <taxon>Fungi</taxon>
        <taxon>Fungi incertae sedis</taxon>
        <taxon>Mucoromycota</taxon>
        <taxon>Glomeromycotina</taxon>
        <taxon>Glomeromycetes</taxon>
        <taxon>Diversisporales</taxon>
        <taxon>Gigasporaceae</taxon>
        <taxon>Cetraspora</taxon>
    </lineage>
</organism>
<evidence type="ECO:0000313" key="2">
    <source>
        <dbReference type="EMBL" id="CAG8538340.1"/>
    </source>
</evidence>
<reference evidence="2" key="1">
    <citation type="submission" date="2021-06" db="EMBL/GenBank/DDBJ databases">
        <authorList>
            <person name="Kallberg Y."/>
            <person name="Tangrot J."/>
            <person name="Rosling A."/>
        </authorList>
    </citation>
    <scope>NUCLEOTIDE SEQUENCE</scope>
    <source>
        <strain evidence="2">FL966</strain>
    </source>
</reference>